<evidence type="ECO:0000259" key="6">
    <source>
        <dbReference type="Pfam" id="PF07532"/>
    </source>
</evidence>
<evidence type="ECO:0000256" key="1">
    <source>
        <dbReference type="ARBA" id="ARBA00004613"/>
    </source>
</evidence>
<dbReference type="Pfam" id="PF07532">
    <property type="entry name" value="Big_4"/>
    <property type="match status" value="2"/>
</dbReference>
<keyword evidence="5" id="KW-1133">Transmembrane helix</keyword>
<gene>
    <name evidence="8" type="ORF">EV209_0064</name>
</gene>
<evidence type="ECO:0000256" key="5">
    <source>
        <dbReference type="SAM" id="Phobius"/>
    </source>
</evidence>
<dbReference type="OrthoDB" id="3333873at2"/>
<keyword evidence="3" id="KW-0732">Signal</keyword>
<evidence type="ECO:0000256" key="2">
    <source>
        <dbReference type="ARBA" id="ARBA00022525"/>
    </source>
</evidence>
<dbReference type="InterPro" id="IPR012334">
    <property type="entry name" value="Pectin_lyas_fold"/>
</dbReference>
<dbReference type="SUPFAM" id="SSF51126">
    <property type="entry name" value="Pectin lyase-like"/>
    <property type="match status" value="1"/>
</dbReference>
<evidence type="ECO:0000256" key="3">
    <source>
        <dbReference type="ARBA" id="ARBA00022729"/>
    </source>
</evidence>
<feature type="compositionally biased region" description="Acidic residues" evidence="4">
    <location>
        <begin position="1253"/>
        <end position="1375"/>
    </location>
</feature>
<feature type="transmembrane region" description="Helical" evidence="5">
    <location>
        <begin position="1408"/>
        <end position="1427"/>
    </location>
</feature>
<keyword evidence="9" id="KW-1185">Reference proteome</keyword>
<keyword evidence="5" id="KW-0812">Transmembrane</keyword>
<feature type="domain" description="Carbohydrate-binding module family 96" evidence="7">
    <location>
        <begin position="81"/>
        <end position="222"/>
    </location>
</feature>
<dbReference type="InterPro" id="IPR055372">
    <property type="entry name" value="CBM96"/>
</dbReference>
<dbReference type="PANTHER" id="PTHR17571">
    <property type="entry name" value="URINARY PROTEIN RUP /ACROSOMAL PROTEIN SP-10"/>
    <property type="match status" value="1"/>
</dbReference>
<dbReference type="EMBL" id="SGXF01000001">
    <property type="protein sequence ID" value="RZT01964.1"/>
    <property type="molecule type" value="Genomic_DNA"/>
</dbReference>
<organism evidence="8 9">
    <name type="scientific">Cuneatibacter caecimuris</name>
    <dbReference type="NCBI Taxonomy" id="1796618"/>
    <lineage>
        <taxon>Bacteria</taxon>
        <taxon>Bacillati</taxon>
        <taxon>Bacillota</taxon>
        <taxon>Clostridia</taxon>
        <taxon>Lachnospirales</taxon>
        <taxon>Lachnospiraceae</taxon>
        <taxon>Cuneatibacter</taxon>
    </lineage>
</organism>
<keyword evidence="5" id="KW-0472">Membrane</keyword>
<keyword evidence="2" id="KW-0964">Secreted</keyword>
<dbReference type="InterPro" id="IPR006626">
    <property type="entry name" value="PbH1"/>
</dbReference>
<comment type="caution">
    <text evidence="8">The sequence shown here is derived from an EMBL/GenBank/DDBJ whole genome shotgun (WGS) entry which is preliminary data.</text>
</comment>
<evidence type="ECO:0000313" key="9">
    <source>
        <dbReference type="Proteomes" id="UP000292927"/>
    </source>
</evidence>
<dbReference type="SMART" id="SM00710">
    <property type="entry name" value="PbH1"/>
    <property type="match status" value="9"/>
</dbReference>
<proteinExistence type="predicted"/>
<dbReference type="InterPro" id="IPR011081">
    <property type="entry name" value="Big_4"/>
</dbReference>
<evidence type="ECO:0000256" key="4">
    <source>
        <dbReference type="SAM" id="MobiDB-lite"/>
    </source>
</evidence>
<sequence>MYRKRGWKQRSAAWWMILIMVFSVCFSGMDVHAEGPAGGSEVTLTAVKSGYTQGNMATLGKNATGMAEMQGYLRVKYANDVKDTTDTYKRRAYVAFDLSGVTEEMAEKALLQLTVKDLDNNYSNSQPYYVGSVKADMDTIAWESFDVWQEPADKVAIPADGGMSAGGRLETDVTDIVKAALANGEESITFCIYIPTKAENNGINLYSTAAENAAQRPGLKLTAGSESPEIPVIQSLEDASCTVQTGGVLNPPSTVKALMSDGSNRDVAVVWNQEELNQVDLTATGTYNVSGTVEGSTLKAALHVIVVSDQTGKESTVVASEDTYVAGGGKAAQTGAQMLAAESSAVMKDRLRLKYTDGVDQAYTRRVAMKFDLSALTTEGMDQYLLYFQTHDGEANNPGEHFSSFNIYTFEKEAWTRSGLTWNELNAVLSQTADTLAATVSAADRIRTVQLNNPSYVYEVDVTDAVQKALEQGKTEISFAFVVPTRAANNQHDIFSATSTRENVQKPSLTAKESPYIQSAENTAVTTVVGTAPALPQTVTAHYKDGTSGQEAVAWNPVDPTSYGSIGKFTVTGILLNNPAITVTAEVTVRLGDDYAGTTYYVSSSLGDDGNDGLSIDTPWKSLNKVNTVNFLPGDKILFKAGDIWNGYLRPMGSGDEKRPILLSSYGNLDQDGRPVINGGGTTYSCYSAAIMLVNQQYWKISNFEVTNYGAGQAFGQSYTEPYVRAGIYLFTYDQNELMKDLTVENCYVHDVVSNTTDSVSNTSAKMSGGIIALAEFRTPDGNQVVANTNNQSGFDGVKLQYNTVYRTMHEGIRTKVEGAYNTSNPNAYNRTCRNISINNNYIEDTLGDGIVLGEASSNAVVEKNVVNGAASVPLNSVYYAAVWTHYATDVLFQYNEVYGTVYGQSDGQAFDADNFCYNSTFQYNYSHDNQGGALLLMGSQRDTVYRYNVSANDATGNGQEIFQDHSNNGTSAGAPTVYNNTFYIVKNNVYLFSSRSTTGSPEYVTFLNNIVDVKEGVRSANFSKASGIAAGSTIKNNLFAYEGLFGINENSWPGNYYGDPQLVNPGAYQSHSTGLADVRTLAEVEELKADPLKNLRGHAAEFTPQARELVSEKGIVIENMRLTEDIMGNPINLDAPGIGAIELQAHVHTPEYRKGAEGSTVIEAYCSGCGEILGTAELKAPVDTEYDGIAKEAAVAYSDSWVANALPDLQISYVKDGLGIPGLPVEAGSYTASGEIGGIIVSVEFTINEVETSTEETSTEETSTEETSTEETSTEETSTEETSTEETSTEETSTEETSTEETSTEETSTEETSTEETSTEETSTEETSTEETSTEETSTEETSTEETSTEETSTEETSTEETSTEETSTEEISTEETSSTEATSAEEIESSSSTDSSADTGDHSNPIAWVLVLAIAAASMAGVFVQDRRRRVHKKR</sequence>
<dbReference type="Gene3D" id="2.160.20.10">
    <property type="entry name" value="Single-stranded right-handed beta-helix, Pectin lyase-like"/>
    <property type="match status" value="1"/>
</dbReference>
<dbReference type="Pfam" id="PF24517">
    <property type="entry name" value="CBM96"/>
    <property type="match status" value="2"/>
</dbReference>
<evidence type="ECO:0000259" key="7">
    <source>
        <dbReference type="Pfam" id="PF24517"/>
    </source>
</evidence>
<feature type="domain" description="Carbohydrate-binding module family 96" evidence="7">
    <location>
        <begin position="315"/>
        <end position="509"/>
    </location>
</feature>
<feature type="transmembrane region" description="Helical" evidence="5">
    <location>
        <begin position="12"/>
        <end position="29"/>
    </location>
</feature>
<evidence type="ECO:0000313" key="8">
    <source>
        <dbReference type="EMBL" id="RZT01964.1"/>
    </source>
</evidence>
<feature type="region of interest" description="Disordered" evidence="4">
    <location>
        <begin position="1252"/>
        <end position="1405"/>
    </location>
</feature>
<dbReference type="InterPro" id="IPR052671">
    <property type="entry name" value="Acrosomal_SP-10-like"/>
</dbReference>
<dbReference type="GO" id="GO:0005576">
    <property type="term" value="C:extracellular region"/>
    <property type="evidence" value="ECO:0007669"/>
    <property type="project" value="UniProtKB-SubCell"/>
</dbReference>
<dbReference type="PANTHER" id="PTHR17571:SF34">
    <property type="entry name" value="ACROSOMAL PROTEIN SP-10"/>
    <property type="match status" value="1"/>
</dbReference>
<feature type="domain" description="Bacterial Ig-like" evidence="6">
    <location>
        <begin position="238"/>
        <end position="295"/>
    </location>
</feature>
<name>A0A4Q7PM97_9FIRM</name>
<reference evidence="8 9" key="1">
    <citation type="submission" date="2019-02" db="EMBL/GenBank/DDBJ databases">
        <title>Genomic Encyclopedia of Type Strains, Phase IV (KMG-IV): sequencing the most valuable type-strain genomes for metagenomic binning, comparative biology and taxonomic classification.</title>
        <authorList>
            <person name="Goeker M."/>
        </authorList>
    </citation>
    <scope>NUCLEOTIDE SEQUENCE [LARGE SCALE GENOMIC DNA]</scope>
    <source>
        <strain evidence="8 9">DSM 29486</strain>
    </source>
</reference>
<dbReference type="InterPro" id="IPR011050">
    <property type="entry name" value="Pectin_lyase_fold/virulence"/>
</dbReference>
<feature type="domain" description="Bacterial Ig-like" evidence="6">
    <location>
        <begin position="521"/>
        <end position="574"/>
    </location>
</feature>
<protein>
    <submittedName>
        <fullName evidence="8">Ig-like protein group 4</fullName>
    </submittedName>
</protein>
<comment type="subcellular location">
    <subcellularLocation>
        <location evidence="1">Secreted</location>
    </subcellularLocation>
</comment>
<dbReference type="Proteomes" id="UP000292927">
    <property type="component" value="Unassembled WGS sequence"/>
</dbReference>
<accession>A0A4Q7PM97</accession>